<evidence type="ECO:0000313" key="2">
    <source>
        <dbReference type="Proteomes" id="UP001500791"/>
    </source>
</evidence>
<accession>A0ABN0Y6I9</accession>
<sequence length="105" mass="11546">MFFTQTYPQALWMIVSERFMSFAIAPVAVVPVGPDAVAIPGSPAIANLTPRALHARLLSNAALRRQRGLQRLSEHRIDDAHYWIAAAFAAVTKANQMRPQALPLP</sequence>
<reference evidence="1 2" key="1">
    <citation type="journal article" date="2019" name="Int. J. Syst. Evol. Microbiol.">
        <title>The Global Catalogue of Microorganisms (GCM) 10K type strain sequencing project: providing services to taxonomists for standard genome sequencing and annotation.</title>
        <authorList>
            <consortium name="The Broad Institute Genomics Platform"/>
            <consortium name="The Broad Institute Genome Sequencing Center for Infectious Disease"/>
            <person name="Wu L."/>
            <person name="Ma J."/>
        </authorList>
    </citation>
    <scope>NUCLEOTIDE SEQUENCE [LARGE SCALE GENOMIC DNA]</scope>
    <source>
        <strain evidence="1 2">JCM 13476</strain>
    </source>
</reference>
<name>A0ABN0Y6I9_9CAUL</name>
<proteinExistence type="predicted"/>
<gene>
    <name evidence="1" type="ORF">GCM10009093_09820</name>
</gene>
<keyword evidence="2" id="KW-1185">Reference proteome</keyword>
<evidence type="ECO:0000313" key="1">
    <source>
        <dbReference type="EMBL" id="GAA0384950.1"/>
    </source>
</evidence>
<comment type="caution">
    <text evidence="1">The sequence shown here is derived from an EMBL/GenBank/DDBJ whole genome shotgun (WGS) entry which is preliminary data.</text>
</comment>
<dbReference type="Proteomes" id="UP001500791">
    <property type="component" value="Unassembled WGS sequence"/>
</dbReference>
<protein>
    <submittedName>
        <fullName evidence="1">Uncharacterized protein</fullName>
    </submittedName>
</protein>
<organism evidence="1 2">
    <name type="scientific">Brevundimonas terrae</name>
    <dbReference type="NCBI Taxonomy" id="363631"/>
    <lineage>
        <taxon>Bacteria</taxon>
        <taxon>Pseudomonadati</taxon>
        <taxon>Pseudomonadota</taxon>
        <taxon>Alphaproteobacteria</taxon>
        <taxon>Caulobacterales</taxon>
        <taxon>Caulobacteraceae</taxon>
        <taxon>Brevundimonas</taxon>
    </lineage>
</organism>
<dbReference type="EMBL" id="BAAAEJ010000003">
    <property type="protein sequence ID" value="GAA0384950.1"/>
    <property type="molecule type" value="Genomic_DNA"/>
</dbReference>